<comment type="caution">
    <text evidence="1">The sequence shown here is derived from an EMBL/GenBank/DDBJ whole genome shotgun (WGS) entry which is preliminary data.</text>
</comment>
<sequence>MSMENQRRRSGPKYLKNAAQANVYMPINNNMPRIGMG</sequence>
<organism evidence="1 2">
    <name type="scientific">Mariniradius saccharolyticus AK6</name>
    <dbReference type="NCBI Taxonomy" id="1239962"/>
    <lineage>
        <taxon>Bacteria</taxon>
        <taxon>Pseudomonadati</taxon>
        <taxon>Bacteroidota</taxon>
        <taxon>Cytophagia</taxon>
        <taxon>Cytophagales</taxon>
        <taxon>Cyclobacteriaceae</taxon>
        <taxon>Mariniradius</taxon>
    </lineage>
</organism>
<gene>
    <name evidence="1" type="ORF">C943_02337</name>
</gene>
<dbReference type="InParanoid" id="M7X0Y2"/>
<reference evidence="1" key="1">
    <citation type="submission" date="2013-01" db="EMBL/GenBank/DDBJ databases">
        <title>Genome assembly of Mariniradius saccharolyticus AK6.</title>
        <authorList>
            <person name="Vaidya B."/>
            <person name="Khatri I."/>
            <person name="Tanuku N.R.S."/>
            <person name="Subramanian S."/>
            <person name="Pinnaka A."/>
        </authorList>
    </citation>
    <scope>NUCLEOTIDE SEQUENCE [LARGE SCALE GENOMIC DNA]</scope>
    <source>
        <strain evidence="1">AK6</strain>
    </source>
</reference>
<dbReference type="STRING" id="1239962.C943_02337"/>
<accession>M7X0Y2</accession>
<dbReference type="AlphaFoldDB" id="M7X0Y2"/>
<evidence type="ECO:0000313" key="1">
    <source>
        <dbReference type="EMBL" id="EMS31190.1"/>
    </source>
</evidence>
<proteinExistence type="predicted"/>
<evidence type="ECO:0000313" key="2">
    <source>
        <dbReference type="Proteomes" id="UP000010953"/>
    </source>
</evidence>
<protein>
    <submittedName>
        <fullName evidence="1">Uncharacterized protein</fullName>
    </submittedName>
</protein>
<name>M7X0Y2_9BACT</name>
<keyword evidence="2" id="KW-1185">Reference proteome</keyword>
<dbReference type="EMBL" id="AMZY02000020">
    <property type="protein sequence ID" value="EMS31190.1"/>
    <property type="molecule type" value="Genomic_DNA"/>
</dbReference>
<dbReference type="Proteomes" id="UP000010953">
    <property type="component" value="Unassembled WGS sequence"/>
</dbReference>